<dbReference type="Proteomes" id="UP000238823">
    <property type="component" value="Unassembled WGS sequence"/>
</dbReference>
<organism evidence="8 9">
    <name type="scientific">Enhygromyxa salina</name>
    <dbReference type="NCBI Taxonomy" id="215803"/>
    <lineage>
        <taxon>Bacteria</taxon>
        <taxon>Pseudomonadati</taxon>
        <taxon>Myxococcota</taxon>
        <taxon>Polyangia</taxon>
        <taxon>Nannocystales</taxon>
        <taxon>Nannocystaceae</taxon>
        <taxon>Enhygromyxa</taxon>
    </lineage>
</organism>
<protein>
    <submittedName>
        <fullName evidence="8">Serine/threonine-protein kinase PknB</fullName>
        <ecNumber evidence="8">2.7.11.1</ecNumber>
    </submittedName>
</protein>
<dbReference type="OrthoDB" id="5487719at2"/>
<dbReference type="Gene3D" id="3.30.200.20">
    <property type="entry name" value="Phosphorylase Kinase, domain 1"/>
    <property type="match status" value="1"/>
</dbReference>
<evidence type="ECO:0000256" key="3">
    <source>
        <dbReference type="ARBA" id="ARBA00022777"/>
    </source>
</evidence>
<evidence type="ECO:0000313" key="9">
    <source>
        <dbReference type="Proteomes" id="UP000238823"/>
    </source>
</evidence>
<evidence type="ECO:0000256" key="4">
    <source>
        <dbReference type="ARBA" id="ARBA00022840"/>
    </source>
</evidence>
<feature type="binding site" evidence="5">
    <location>
        <position position="75"/>
    </location>
    <ligand>
        <name>ATP</name>
        <dbReference type="ChEBI" id="CHEBI:30616"/>
    </ligand>
</feature>
<feature type="domain" description="Protein kinase" evidence="7">
    <location>
        <begin position="46"/>
        <end position="313"/>
    </location>
</feature>
<dbReference type="InterPro" id="IPR017441">
    <property type="entry name" value="Protein_kinase_ATP_BS"/>
</dbReference>
<feature type="compositionally biased region" description="Low complexity" evidence="6">
    <location>
        <begin position="428"/>
        <end position="442"/>
    </location>
</feature>
<dbReference type="PANTHER" id="PTHR43289">
    <property type="entry name" value="MITOGEN-ACTIVATED PROTEIN KINASE KINASE KINASE 20-RELATED"/>
    <property type="match status" value="1"/>
</dbReference>
<accession>A0A2S9Y845</accession>
<reference evidence="8 9" key="1">
    <citation type="submission" date="2018-03" db="EMBL/GenBank/DDBJ databases">
        <title>Draft Genome Sequences of the Obligatory Marine Myxobacteria Enhygromyxa salina SWB007.</title>
        <authorList>
            <person name="Poehlein A."/>
            <person name="Moghaddam J.A."/>
            <person name="Harms H."/>
            <person name="Alanjari M."/>
            <person name="Koenig G.M."/>
            <person name="Daniel R."/>
            <person name="Schaeberle T.F."/>
        </authorList>
    </citation>
    <scope>NUCLEOTIDE SEQUENCE [LARGE SCALE GENOMIC DNA]</scope>
    <source>
        <strain evidence="8 9">SWB007</strain>
    </source>
</reference>
<dbReference type="EC" id="2.7.11.1" evidence="8"/>
<dbReference type="CDD" id="cd14014">
    <property type="entry name" value="STKc_PknB_like"/>
    <property type="match status" value="1"/>
</dbReference>
<evidence type="ECO:0000256" key="5">
    <source>
        <dbReference type="PROSITE-ProRule" id="PRU10141"/>
    </source>
</evidence>
<evidence type="ECO:0000256" key="6">
    <source>
        <dbReference type="SAM" id="MobiDB-lite"/>
    </source>
</evidence>
<feature type="region of interest" description="Disordered" evidence="6">
    <location>
        <begin position="409"/>
        <end position="504"/>
    </location>
</feature>
<dbReference type="PROSITE" id="PS00108">
    <property type="entry name" value="PROTEIN_KINASE_ST"/>
    <property type="match status" value="1"/>
</dbReference>
<dbReference type="EMBL" id="PVNL01000117">
    <property type="protein sequence ID" value="PRQ01191.1"/>
    <property type="molecule type" value="Genomic_DNA"/>
</dbReference>
<keyword evidence="3 8" id="KW-0418">Kinase</keyword>
<dbReference type="GO" id="GO:0004674">
    <property type="term" value="F:protein serine/threonine kinase activity"/>
    <property type="evidence" value="ECO:0007669"/>
    <property type="project" value="UniProtKB-EC"/>
</dbReference>
<dbReference type="Pfam" id="PF00069">
    <property type="entry name" value="Pkinase"/>
    <property type="match status" value="1"/>
</dbReference>
<keyword evidence="2 5" id="KW-0547">Nucleotide-binding</keyword>
<evidence type="ECO:0000256" key="1">
    <source>
        <dbReference type="ARBA" id="ARBA00022679"/>
    </source>
</evidence>
<dbReference type="InterPro" id="IPR011009">
    <property type="entry name" value="Kinase-like_dom_sf"/>
</dbReference>
<dbReference type="PROSITE" id="PS50011">
    <property type="entry name" value="PROTEIN_KINASE_DOM"/>
    <property type="match status" value="1"/>
</dbReference>
<dbReference type="PANTHER" id="PTHR43289:SF6">
    <property type="entry name" value="SERINE_THREONINE-PROTEIN KINASE NEKL-3"/>
    <property type="match status" value="1"/>
</dbReference>
<keyword evidence="1 8" id="KW-0808">Transferase</keyword>
<dbReference type="SUPFAM" id="SSF56112">
    <property type="entry name" value="Protein kinase-like (PK-like)"/>
    <property type="match status" value="1"/>
</dbReference>
<dbReference type="SMART" id="SM00220">
    <property type="entry name" value="S_TKc"/>
    <property type="match status" value="1"/>
</dbReference>
<evidence type="ECO:0000259" key="7">
    <source>
        <dbReference type="PROSITE" id="PS50011"/>
    </source>
</evidence>
<sequence>MPREVEATAKLAPCPHCAALHDEDLLRCDSTDLLLPLEGRRLDGKFRFLSALGSGGMATVYLAVNERVDREVAIKFLRPEVGRDPEAVARFRSEAKAAGRIGSQHICEILDLGDSPIGPYIVMERLRGIDLAQLIRRQGRLRPGYAVRVVRHTLEGLAAAHAAGIVHRDLKPANIFLHRTESGDTVVKLMDFGVSKFLDGTGEAQTGSGILLGTPEYMAPEQLEGANKLGPSSDLWAMGAILYRAITGHQVFSGPTLVAVIRSMALDEVTPLSRLVEGVPAELETIIHRCLQRDIAARFQTAEELSEALEPFETLEVDAVPIPQPESTRELSVSALEVVTDDAVESAGESETAIWRERELAEQAKAPIVAAQLAAAPTTNSKLAVGIVAAVVVVVGALWLYFQDPAPTPAPTPGEQARIGESASETSGAPPLDLAAGADPAGQSTTEIGETGELANSGETETGELEDSGETETEIETETGEADPSADTGGGAWEAATERPAPSGTFRAGPYIAPNEPGSNSDLAAAKATCANLASTGYAGESGWKLANPAQLAKFIGNNKVKRGRYWTTALNKGRAWTYSMPGGKKTSEKAERSVARALCVMKY</sequence>
<dbReference type="Gene3D" id="1.10.510.10">
    <property type="entry name" value="Transferase(Phosphotransferase) domain 1"/>
    <property type="match status" value="1"/>
</dbReference>
<dbReference type="PROSITE" id="PS00107">
    <property type="entry name" value="PROTEIN_KINASE_ATP"/>
    <property type="match status" value="1"/>
</dbReference>
<dbReference type="RefSeq" id="WP_106092656.1">
    <property type="nucleotide sequence ID" value="NZ_PVNL01000117.1"/>
</dbReference>
<evidence type="ECO:0000313" key="8">
    <source>
        <dbReference type="EMBL" id="PRQ01191.1"/>
    </source>
</evidence>
<dbReference type="InterPro" id="IPR000719">
    <property type="entry name" value="Prot_kinase_dom"/>
</dbReference>
<dbReference type="InterPro" id="IPR008271">
    <property type="entry name" value="Ser/Thr_kinase_AS"/>
</dbReference>
<dbReference type="AlphaFoldDB" id="A0A2S9Y845"/>
<dbReference type="GO" id="GO:0005524">
    <property type="term" value="F:ATP binding"/>
    <property type="evidence" value="ECO:0007669"/>
    <property type="project" value="UniProtKB-UniRule"/>
</dbReference>
<feature type="compositionally biased region" description="Acidic residues" evidence="6">
    <location>
        <begin position="461"/>
        <end position="481"/>
    </location>
</feature>
<proteinExistence type="predicted"/>
<gene>
    <name evidence="8" type="primary">pknB_21</name>
    <name evidence="8" type="ORF">ENSA7_57960</name>
</gene>
<name>A0A2S9Y845_9BACT</name>
<comment type="caution">
    <text evidence="8">The sequence shown here is derived from an EMBL/GenBank/DDBJ whole genome shotgun (WGS) entry which is preliminary data.</text>
</comment>
<evidence type="ECO:0000256" key="2">
    <source>
        <dbReference type="ARBA" id="ARBA00022741"/>
    </source>
</evidence>
<keyword evidence="4 5" id="KW-0067">ATP-binding</keyword>